<evidence type="ECO:0000313" key="2">
    <source>
        <dbReference type="EMBL" id="GLX83612.1"/>
    </source>
</evidence>
<dbReference type="Proteomes" id="UP001157133">
    <property type="component" value="Unassembled WGS sequence"/>
</dbReference>
<comment type="caution">
    <text evidence="2">The sequence shown here is derived from an EMBL/GenBank/DDBJ whole genome shotgun (WGS) entry which is preliminary data.</text>
</comment>
<protein>
    <submittedName>
        <fullName evidence="2">GNAT family acetyltransferase</fullName>
    </submittedName>
</protein>
<dbReference type="InterPro" id="IPR016181">
    <property type="entry name" value="Acyl_CoA_acyltransferase"/>
</dbReference>
<dbReference type="PROSITE" id="PS51186">
    <property type="entry name" value="GNAT"/>
    <property type="match status" value="1"/>
</dbReference>
<dbReference type="InterPro" id="IPR000182">
    <property type="entry name" value="GNAT_dom"/>
</dbReference>
<reference evidence="2 3" key="1">
    <citation type="submission" date="2023-03" db="EMBL/GenBank/DDBJ databases">
        <title>Draft genome sequence of Thalassotalea eurytherma JCM 18482T.</title>
        <authorList>
            <person name="Sawabe T."/>
        </authorList>
    </citation>
    <scope>NUCLEOTIDE SEQUENCE [LARGE SCALE GENOMIC DNA]</scope>
    <source>
        <strain evidence="2 3">JCM 18482</strain>
    </source>
</reference>
<feature type="domain" description="N-acetyltransferase" evidence="1">
    <location>
        <begin position="5"/>
        <end position="146"/>
    </location>
</feature>
<accession>A0ABQ6HA08</accession>
<dbReference type="SUPFAM" id="SSF55729">
    <property type="entry name" value="Acyl-CoA N-acyltransferases (Nat)"/>
    <property type="match status" value="1"/>
</dbReference>
<dbReference type="RefSeq" id="WP_284209087.1">
    <property type="nucleotide sequence ID" value="NZ_BSSU01000018.1"/>
</dbReference>
<dbReference type="EMBL" id="BSSU01000018">
    <property type="protein sequence ID" value="GLX83612.1"/>
    <property type="molecule type" value="Genomic_DNA"/>
</dbReference>
<organism evidence="2 3">
    <name type="scientific">Thalassotalea eurytherma</name>
    <dbReference type="NCBI Taxonomy" id="1144278"/>
    <lineage>
        <taxon>Bacteria</taxon>
        <taxon>Pseudomonadati</taxon>
        <taxon>Pseudomonadota</taxon>
        <taxon>Gammaproteobacteria</taxon>
        <taxon>Alteromonadales</taxon>
        <taxon>Colwelliaceae</taxon>
        <taxon>Thalassotalea</taxon>
    </lineage>
</organism>
<keyword evidence="3" id="KW-1185">Reference proteome</keyword>
<dbReference type="Gene3D" id="3.40.630.30">
    <property type="match status" value="1"/>
</dbReference>
<name>A0ABQ6HA08_9GAMM</name>
<dbReference type="CDD" id="cd04301">
    <property type="entry name" value="NAT_SF"/>
    <property type="match status" value="1"/>
</dbReference>
<proteinExistence type="predicted"/>
<dbReference type="Pfam" id="PF00583">
    <property type="entry name" value="Acetyltransf_1"/>
    <property type="match status" value="1"/>
</dbReference>
<evidence type="ECO:0000259" key="1">
    <source>
        <dbReference type="PROSITE" id="PS51186"/>
    </source>
</evidence>
<sequence length="146" mass="17019">MTNPLSLRKASIADRAFLLSLRKLTMTEHLATANIYMDDVKHLERIDEFFEDSLIVEYKAQPIGLIKLAHLPDRLHIRQLQIMPKFQGKGVGGKILQRIFKRANQLNLPVSLNVLKKNPALHLYQRYGFEIKKETELEYYMLVKNT</sequence>
<gene>
    <name evidence="2" type="ORF">theurythT_30650</name>
</gene>
<evidence type="ECO:0000313" key="3">
    <source>
        <dbReference type="Proteomes" id="UP001157133"/>
    </source>
</evidence>